<evidence type="ECO:0000256" key="1">
    <source>
        <dbReference type="ARBA" id="ARBA00022475"/>
    </source>
</evidence>
<dbReference type="Proteomes" id="UP001265550">
    <property type="component" value="Unassembled WGS sequence"/>
</dbReference>
<accession>A0ABU1V8L8</accession>
<dbReference type="GO" id="GO:0005524">
    <property type="term" value="F:ATP binding"/>
    <property type="evidence" value="ECO:0007669"/>
    <property type="project" value="UniProtKB-KW"/>
</dbReference>
<dbReference type="SUPFAM" id="SSF52540">
    <property type="entry name" value="P-loop containing nucleoside triphosphate hydrolases"/>
    <property type="match status" value="1"/>
</dbReference>
<dbReference type="InterPro" id="IPR003593">
    <property type="entry name" value="AAA+_ATPase"/>
</dbReference>
<dbReference type="InterPro" id="IPR015854">
    <property type="entry name" value="ABC_transpr_LolD-like"/>
</dbReference>
<evidence type="ECO:0000313" key="6">
    <source>
        <dbReference type="Proteomes" id="UP001265550"/>
    </source>
</evidence>
<dbReference type="PROSITE" id="PS00211">
    <property type="entry name" value="ABC_TRANSPORTER_1"/>
    <property type="match status" value="1"/>
</dbReference>
<feature type="domain" description="ABC transporter" evidence="4">
    <location>
        <begin position="2"/>
        <end position="218"/>
    </location>
</feature>
<keyword evidence="1" id="KW-1003">Cell membrane</keyword>
<dbReference type="InterPro" id="IPR003439">
    <property type="entry name" value="ABC_transporter-like_ATP-bd"/>
</dbReference>
<protein>
    <submittedName>
        <fullName evidence="5">ABC transport system ATP-binding protein</fullName>
    </submittedName>
</protein>
<dbReference type="Gene3D" id="3.40.50.300">
    <property type="entry name" value="P-loop containing nucleotide triphosphate hydrolases"/>
    <property type="match status" value="1"/>
</dbReference>
<keyword evidence="6" id="KW-1185">Reference proteome</keyword>
<evidence type="ECO:0000313" key="5">
    <source>
        <dbReference type="EMBL" id="MDR7093805.1"/>
    </source>
</evidence>
<dbReference type="PROSITE" id="PS50893">
    <property type="entry name" value="ABC_TRANSPORTER_2"/>
    <property type="match status" value="1"/>
</dbReference>
<keyword evidence="2" id="KW-0547">Nucleotide-binding</keyword>
<evidence type="ECO:0000259" key="4">
    <source>
        <dbReference type="PROSITE" id="PS50893"/>
    </source>
</evidence>
<comment type="caution">
    <text evidence="5">The sequence shown here is derived from an EMBL/GenBank/DDBJ whole genome shotgun (WGS) entry which is preliminary data.</text>
</comment>
<reference evidence="5 6" key="1">
    <citation type="submission" date="2023-07" db="EMBL/GenBank/DDBJ databases">
        <title>Sorghum-associated microbial communities from plants grown in Nebraska, USA.</title>
        <authorList>
            <person name="Schachtman D."/>
        </authorList>
    </citation>
    <scope>NUCLEOTIDE SEQUENCE [LARGE SCALE GENOMIC DNA]</scope>
    <source>
        <strain evidence="5 6">BE240</strain>
    </source>
</reference>
<proteinExistence type="predicted"/>
<organism evidence="5 6">
    <name type="scientific">Hydrogenophaga laconesensis</name>
    <dbReference type="NCBI Taxonomy" id="1805971"/>
    <lineage>
        <taxon>Bacteria</taxon>
        <taxon>Pseudomonadati</taxon>
        <taxon>Pseudomonadota</taxon>
        <taxon>Betaproteobacteria</taxon>
        <taxon>Burkholderiales</taxon>
        <taxon>Comamonadaceae</taxon>
        <taxon>Hydrogenophaga</taxon>
    </lineage>
</organism>
<dbReference type="EMBL" id="JAVDWE010000003">
    <property type="protein sequence ID" value="MDR7093805.1"/>
    <property type="molecule type" value="Genomic_DNA"/>
</dbReference>
<dbReference type="SMART" id="SM00382">
    <property type="entry name" value="AAA"/>
    <property type="match status" value="1"/>
</dbReference>
<dbReference type="InterPro" id="IPR027417">
    <property type="entry name" value="P-loop_NTPase"/>
</dbReference>
<keyword evidence="3 5" id="KW-0067">ATP-binding</keyword>
<keyword evidence="1" id="KW-0472">Membrane</keyword>
<sequence length="219" mass="22946">MIESRGLRYAYRGGASLDMTDVSLTQGDTLLLRGPSGSGKSTWLALAAGLLTPTAGEIVVAGQSLGSLAGHLRDAWRARHIGFLPQKLHLSEALTVTDNLALAHFAAGLAVDRVAIVRALEALDLGALAARRPSQLSGGQAQRVALARAVLLRPRVILADEPTASLDDDACMTSLTLLRQTARAVDATLVIATHDARVREALPQAQVLTFSPAGPEHVA</sequence>
<dbReference type="RefSeq" id="WP_204732328.1">
    <property type="nucleotide sequence ID" value="NZ_JAVDWE010000003.1"/>
</dbReference>
<gene>
    <name evidence="5" type="ORF">J2X09_001537</name>
</gene>
<dbReference type="InterPro" id="IPR017871">
    <property type="entry name" value="ABC_transporter-like_CS"/>
</dbReference>
<name>A0ABU1V8L8_9BURK</name>
<dbReference type="PANTHER" id="PTHR24220">
    <property type="entry name" value="IMPORT ATP-BINDING PROTEIN"/>
    <property type="match status" value="1"/>
</dbReference>
<dbReference type="PANTHER" id="PTHR24220:SF659">
    <property type="entry name" value="TRANSPORTER, PUTATIVE-RELATED"/>
    <property type="match status" value="1"/>
</dbReference>
<dbReference type="Pfam" id="PF00005">
    <property type="entry name" value="ABC_tran"/>
    <property type="match status" value="1"/>
</dbReference>
<evidence type="ECO:0000256" key="2">
    <source>
        <dbReference type="ARBA" id="ARBA00022741"/>
    </source>
</evidence>
<evidence type="ECO:0000256" key="3">
    <source>
        <dbReference type="ARBA" id="ARBA00022840"/>
    </source>
</evidence>